<feature type="repeat" description="TPR" evidence="3">
    <location>
        <begin position="401"/>
        <end position="434"/>
    </location>
</feature>
<dbReference type="Gene3D" id="1.25.40.10">
    <property type="entry name" value="Tetratricopeptide repeat domain"/>
    <property type="match status" value="5"/>
</dbReference>
<dbReference type="PROSITE" id="PS51257">
    <property type="entry name" value="PROKAR_LIPOPROTEIN"/>
    <property type="match status" value="1"/>
</dbReference>
<dbReference type="PANTHER" id="PTHR45586">
    <property type="entry name" value="TPR REPEAT-CONTAINING PROTEIN PA4667"/>
    <property type="match status" value="1"/>
</dbReference>
<evidence type="ECO:0000313" key="5">
    <source>
        <dbReference type="Proteomes" id="UP000191980"/>
    </source>
</evidence>
<dbReference type="InterPro" id="IPR011990">
    <property type="entry name" value="TPR-like_helical_dom_sf"/>
</dbReference>
<dbReference type="STRING" id="1420851.AU255_03885"/>
<sequence>MKKIVLCVFVFSMLLQGCGDSAKKGEEYLQSGKSYYDQGNLIKARVELKNALQIDGKLADAYYYLALINEKNQEWKQMFANLVKVIELSPSNYDARLKLARLYLLSGELQKANNEVAYVLMRVPDSLDAMALKGAILLKQGDHTAALAEANRALVINPAHIDSVSLKAVIYMNQQDYTIAEAVLDKALGEVPNELSLHLLKLQVHSLSKNDVAIEQDYKTLIKNFPAENEFTYHLAAFYKEHGREAHALSVLNALIAQNTEKIKPKLALVDFLVATDPKNAEITLLELLEKYPEETDLHLRVANLYIQQKRLMEAKKPLTWVVEHKGQDKEGLAAKISLAKLSIQDGDYNGASVMINEVLAVDAKQYDALILKTRISLINGHYDEAIAELRGVLRDYSKSDEAMVLLAQAYLKKNSPELAEENFRKALDLNPGNFSAVMPVVSRMVQSKDIMRADEVLQNALKIQPDHAGALQALATIRLLEKDWLGAQKVAELISTKPMGEGFSNYLSGKISQGQGFNKQAIEKYKLALSQDPGLSDALKSMSVCYEALNQRKEMFAYLDEFIQNNSKNPYPVILKSQLFVLEKNWDKSLGILNEGILKWPEVPQFYVALAEIYKQKNDHEKEINTYKKGLEKLPDNISLSISLASAYETSEDYDNALQSYEAIIAKRPDIDFAVNNLVSLLLDYYPSKDNHERAVKLARRFENSATPYYLDTYGWALLHNGKIAEPVKIFEKVVLQMPDIAVFKYHLGFAYLKAGEKLKALDMLDAALVTGSKQPVFLEKDKVVTLIGEVKPTM</sequence>
<dbReference type="InterPro" id="IPR019734">
    <property type="entry name" value="TPR_rpt"/>
</dbReference>
<dbReference type="Pfam" id="PF13176">
    <property type="entry name" value="TPR_7"/>
    <property type="match status" value="1"/>
</dbReference>
<dbReference type="Pfam" id="PF13181">
    <property type="entry name" value="TPR_8"/>
    <property type="match status" value="1"/>
</dbReference>
<keyword evidence="5" id="KW-1185">Reference proteome</keyword>
<dbReference type="SUPFAM" id="SSF48452">
    <property type="entry name" value="TPR-like"/>
    <property type="match status" value="4"/>
</dbReference>
<comment type="caution">
    <text evidence="4">The sequence shown here is derived from an EMBL/GenBank/DDBJ whole genome shotgun (WGS) entry which is preliminary data.</text>
</comment>
<feature type="repeat" description="TPR" evidence="3">
    <location>
        <begin position="605"/>
        <end position="638"/>
    </location>
</feature>
<dbReference type="SMART" id="SM00028">
    <property type="entry name" value="TPR"/>
    <property type="match status" value="12"/>
</dbReference>
<dbReference type="Proteomes" id="UP000191980">
    <property type="component" value="Unassembled WGS sequence"/>
</dbReference>
<proteinExistence type="predicted"/>
<keyword evidence="1" id="KW-0677">Repeat</keyword>
<evidence type="ECO:0000256" key="3">
    <source>
        <dbReference type="PROSITE-ProRule" id="PRU00339"/>
    </source>
</evidence>
<dbReference type="EMBL" id="LPUF01000001">
    <property type="protein sequence ID" value="OQK17048.1"/>
    <property type="molecule type" value="Genomic_DNA"/>
</dbReference>
<keyword evidence="2 3" id="KW-0802">TPR repeat</keyword>
<name>A0A1V8M6B9_9GAMM</name>
<dbReference type="Pfam" id="PF13432">
    <property type="entry name" value="TPR_16"/>
    <property type="match status" value="2"/>
</dbReference>
<dbReference type="AlphaFoldDB" id="A0A1V8M6B9"/>
<evidence type="ECO:0000256" key="1">
    <source>
        <dbReference type="ARBA" id="ARBA00022737"/>
    </source>
</evidence>
<evidence type="ECO:0000256" key="2">
    <source>
        <dbReference type="ARBA" id="ARBA00022803"/>
    </source>
</evidence>
<protein>
    <submittedName>
        <fullName evidence="4">Uncharacterized protein</fullName>
    </submittedName>
</protein>
<dbReference type="InterPro" id="IPR051012">
    <property type="entry name" value="CellSynth/LPSAsmb/PSIAsmb"/>
</dbReference>
<feature type="repeat" description="TPR" evidence="3">
    <location>
        <begin position="639"/>
        <end position="672"/>
    </location>
</feature>
<dbReference type="PANTHER" id="PTHR45586:SF1">
    <property type="entry name" value="LIPOPOLYSACCHARIDE ASSEMBLY PROTEIN B"/>
    <property type="match status" value="1"/>
</dbReference>
<feature type="repeat" description="TPR" evidence="3">
    <location>
        <begin position="127"/>
        <end position="160"/>
    </location>
</feature>
<accession>A0A1V8M6B9</accession>
<organism evidence="4 5">
    <name type="scientific">Methyloprofundus sedimenti</name>
    <dbReference type="NCBI Taxonomy" id="1420851"/>
    <lineage>
        <taxon>Bacteria</taxon>
        <taxon>Pseudomonadati</taxon>
        <taxon>Pseudomonadota</taxon>
        <taxon>Gammaproteobacteria</taxon>
        <taxon>Methylococcales</taxon>
        <taxon>Methylococcaceae</taxon>
        <taxon>Methyloprofundus</taxon>
    </lineage>
</organism>
<dbReference type="OrthoDB" id="7637125at2"/>
<dbReference type="PROSITE" id="PS50005">
    <property type="entry name" value="TPR"/>
    <property type="match status" value="4"/>
</dbReference>
<gene>
    <name evidence="4" type="ORF">AU255_03885</name>
</gene>
<dbReference type="RefSeq" id="WP_158083045.1">
    <property type="nucleotide sequence ID" value="NZ_LPUF01000001.1"/>
</dbReference>
<reference evidence="4 5" key="1">
    <citation type="submission" date="2015-12" db="EMBL/GenBank/DDBJ databases">
        <authorList>
            <person name="Shamseldin A."/>
            <person name="Moawad H."/>
            <person name="Abd El-Rahim W.M."/>
            <person name="Sadowsky M.J."/>
        </authorList>
    </citation>
    <scope>NUCLEOTIDE SEQUENCE [LARGE SCALE GENOMIC DNA]</scope>
    <source>
        <strain evidence="4 5">WF1</strain>
    </source>
</reference>
<evidence type="ECO:0000313" key="4">
    <source>
        <dbReference type="EMBL" id="OQK17048.1"/>
    </source>
</evidence>